<feature type="region of interest" description="Disordered" evidence="1">
    <location>
        <begin position="90"/>
        <end position="111"/>
    </location>
</feature>
<dbReference type="Proteomes" id="UP001159641">
    <property type="component" value="Unassembled WGS sequence"/>
</dbReference>
<organism evidence="2 3">
    <name type="scientific">Eschrichtius robustus</name>
    <name type="common">California gray whale</name>
    <name type="synonym">Eschrichtius gibbosus</name>
    <dbReference type="NCBI Taxonomy" id="9764"/>
    <lineage>
        <taxon>Eukaryota</taxon>
        <taxon>Metazoa</taxon>
        <taxon>Chordata</taxon>
        <taxon>Craniata</taxon>
        <taxon>Vertebrata</taxon>
        <taxon>Euteleostomi</taxon>
        <taxon>Mammalia</taxon>
        <taxon>Eutheria</taxon>
        <taxon>Laurasiatheria</taxon>
        <taxon>Artiodactyla</taxon>
        <taxon>Whippomorpha</taxon>
        <taxon>Cetacea</taxon>
        <taxon>Mysticeti</taxon>
        <taxon>Eschrichtiidae</taxon>
        <taxon>Eschrichtius</taxon>
    </lineage>
</organism>
<reference evidence="2 3" key="1">
    <citation type="submission" date="2022-11" db="EMBL/GenBank/DDBJ databases">
        <title>Whole genome sequence of Eschrichtius robustus ER-17-0199.</title>
        <authorList>
            <person name="Bruniche-Olsen A."/>
            <person name="Black A.N."/>
            <person name="Fields C.J."/>
            <person name="Walden K."/>
            <person name="Dewoody J.A."/>
        </authorList>
    </citation>
    <scope>NUCLEOTIDE SEQUENCE [LARGE SCALE GENOMIC DNA]</scope>
    <source>
        <strain evidence="2">ER-17-0199</strain>
        <tissue evidence="2">Blubber</tissue>
    </source>
</reference>
<protein>
    <submittedName>
        <fullName evidence="2">Uncharacterized protein</fullName>
    </submittedName>
</protein>
<dbReference type="EMBL" id="JAIQCJ010000544">
    <property type="protein sequence ID" value="KAJ8795862.1"/>
    <property type="molecule type" value="Genomic_DNA"/>
</dbReference>
<accession>A0AB34HXS9</accession>
<evidence type="ECO:0000313" key="2">
    <source>
        <dbReference type="EMBL" id="KAJ8795862.1"/>
    </source>
</evidence>
<name>A0AB34HXS9_ESCRO</name>
<evidence type="ECO:0000313" key="3">
    <source>
        <dbReference type="Proteomes" id="UP001159641"/>
    </source>
</evidence>
<proteinExistence type="predicted"/>
<comment type="caution">
    <text evidence="2">The sequence shown here is derived from an EMBL/GenBank/DDBJ whole genome shotgun (WGS) entry which is preliminary data.</text>
</comment>
<gene>
    <name evidence="2" type="ORF">J1605_002624</name>
</gene>
<keyword evidence="3" id="KW-1185">Reference proteome</keyword>
<evidence type="ECO:0000256" key="1">
    <source>
        <dbReference type="SAM" id="MobiDB-lite"/>
    </source>
</evidence>
<feature type="region of interest" description="Disordered" evidence="1">
    <location>
        <begin position="1"/>
        <end position="52"/>
    </location>
</feature>
<sequence length="111" mass="11511">MAEEDGREPQLSARTPEAGASRGYQRGPQRRAGDARAAAAATKKPVCERRSLSTPPLLGACAARHCQGPVIQGQLPQENARSASGCCNVTPASAAAGSPRLLRTPPSPRPE</sequence>
<dbReference type="AlphaFoldDB" id="A0AB34HXS9"/>